<reference evidence="1" key="1">
    <citation type="submission" date="2020-06" db="EMBL/GenBank/DDBJ databases">
        <authorList>
            <person name="Li T."/>
            <person name="Hu X."/>
            <person name="Zhang T."/>
            <person name="Song X."/>
            <person name="Zhang H."/>
            <person name="Dai N."/>
            <person name="Sheng W."/>
            <person name="Hou X."/>
            <person name="Wei L."/>
        </authorList>
    </citation>
    <scope>NUCLEOTIDE SEQUENCE</scope>
    <source>
        <strain evidence="1">K16</strain>
        <tissue evidence="1">Leaf</tissue>
    </source>
</reference>
<dbReference type="Proteomes" id="UP001289374">
    <property type="component" value="Unassembled WGS sequence"/>
</dbReference>
<gene>
    <name evidence="1" type="ORF">Sango_2074100</name>
</gene>
<protein>
    <submittedName>
        <fullName evidence="1">Uncharacterized protein</fullName>
    </submittedName>
</protein>
<sequence length="230" mass="25382">MGIFKWIPTFTSAQESSIILVGVCFPELLAHLFHKDALFTVASMIGASLQIDDFTFNQSKLSKARVGIEIDLTKPLVEEFGLLINGITILQKVEYEQVPKYCSLCKHVGHDNSEFTEWEMHPAPLNENRIMLDYVVHSTTLKAKESKGKEKTVTDKRLVFEITKENGLHAGNYISTANGDKEASHDIVNEINCAETGDPDACCESGAGVNTVGRSKHSTFSNFSSLLKLG</sequence>
<organism evidence="1 2">
    <name type="scientific">Sesamum angolense</name>
    <dbReference type="NCBI Taxonomy" id="2727404"/>
    <lineage>
        <taxon>Eukaryota</taxon>
        <taxon>Viridiplantae</taxon>
        <taxon>Streptophyta</taxon>
        <taxon>Embryophyta</taxon>
        <taxon>Tracheophyta</taxon>
        <taxon>Spermatophyta</taxon>
        <taxon>Magnoliopsida</taxon>
        <taxon>eudicotyledons</taxon>
        <taxon>Gunneridae</taxon>
        <taxon>Pentapetalae</taxon>
        <taxon>asterids</taxon>
        <taxon>lamiids</taxon>
        <taxon>Lamiales</taxon>
        <taxon>Pedaliaceae</taxon>
        <taxon>Sesamum</taxon>
    </lineage>
</organism>
<name>A0AAE2BLT5_9LAMI</name>
<evidence type="ECO:0000313" key="1">
    <source>
        <dbReference type="EMBL" id="KAK4390108.1"/>
    </source>
</evidence>
<reference evidence="1" key="2">
    <citation type="journal article" date="2024" name="Plant">
        <title>Genomic evolution and insights into agronomic trait innovations of Sesamum species.</title>
        <authorList>
            <person name="Miao H."/>
            <person name="Wang L."/>
            <person name="Qu L."/>
            <person name="Liu H."/>
            <person name="Sun Y."/>
            <person name="Le M."/>
            <person name="Wang Q."/>
            <person name="Wei S."/>
            <person name="Zheng Y."/>
            <person name="Lin W."/>
            <person name="Duan Y."/>
            <person name="Cao H."/>
            <person name="Xiong S."/>
            <person name="Wang X."/>
            <person name="Wei L."/>
            <person name="Li C."/>
            <person name="Ma Q."/>
            <person name="Ju M."/>
            <person name="Zhao R."/>
            <person name="Li G."/>
            <person name="Mu C."/>
            <person name="Tian Q."/>
            <person name="Mei H."/>
            <person name="Zhang T."/>
            <person name="Gao T."/>
            <person name="Zhang H."/>
        </authorList>
    </citation>
    <scope>NUCLEOTIDE SEQUENCE</scope>
    <source>
        <strain evidence="1">K16</strain>
    </source>
</reference>
<keyword evidence="2" id="KW-1185">Reference proteome</keyword>
<dbReference type="InterPro" id="IPR040256">
    <property type="entry name" value="At4g02000-like"/>
</dbReference>
<dbReference type="AlphaFoldDB" id="A0AAE2BLT5"/>
<dbReference type="PANTHER" id="PTHR31286">
    <property type="entry name" value="GLYCINE-RICH CELL WALL STRUCTURAL PROTEIN 1.8-LIKE"/>
    <property type="match status" value="1"/>
</dbReference>
<dbReference type="EMBL" id="JACGWL010000012">
    <property type="protein sequence ID" value="KAK4390108.1"/>
    <property type="molecule type" value="Genomic_DNA"/>
</dbReference>
<comment type="caution">
    <text evidence="1">The sequence shown here is derived from an EMBL/GenBank/DDBJ whole genome shotgun (WGS) entry which is preliminary data.</text>
</comment>
<accession>A0AAE2BLT5</accession>
<dbReference type="PANTHER" id="PTHR31286:SF179">
    <property type="entry name" value="RNASE H TYPE-1 DOMAIN-CONTAINING PROTEIN"/>
    <property type="match status" value="1"/>
</dbReference>
<evidence type="ECO:0000313" key="2">
    <source>
        <dbReference type="Proteomes" id="UP001289374"/>
    </source>
</evidence>
<proteinExistence type="predicted"/>